<reference evidence="1" key="1">
    <citation type="submission" date="2014-09" db="EMBL/GenBank/DDBJ databases">
        <authorList>
            <person name="Magalhaes I.L.F."/>
            <person name="Oliveira U."/>
            <person name="Santos F.R."/>
            <person name="Vidigal T.H.D.A."/>
            <person name="Brescovit A.D."/>
            <person name="Santos A.J."/>
        </authorList>
    </citation>
    <scope>NUCLEOTIDE SEQUENCE</scope>
    <source>
        <tissue evidence="1">Shoot tissue taken approximately 20 cm above the soil surface</tissue>
    </source>
</reference>
<reference evidence="1" key="2">
    <citation type="journal article" date="2015" name="Data Brief">
        <title>Shoot transcriptome of the giant reed, Arundo donax.</title>
        <authorList>
            <person name="Barrero R.A."/>
            <person name="Guerrero F.D."/>
            <person name="Moolhuijzen P."/>
            <person name="Goolsby J.A."/>
            <person name="Tidwell J."/>
            <person name="Bellgard S.E."/>
            <person name="Bellgard M.I."/>
        </authorList>
    </citation>
    <scope>NUCLEOTIDE SEQUENCE</scope>
    <source>
        <tissue evidence="1">Shoot tissue taken approximately 20 cm above the soil surface</tissue>
    </source>
</reference>
<dbReference type="AlphaFoldDB" id="A0A0A9CMN8"/>
<protein>
    <submittedName>
        <fullName evidence="1">Uncharacterized protein</fullName>
    </submittedName>
</protein>
<accession>A0A0A9CMN8</accession>
<sequence length="44" mass="5110">MQMVIFHAGFKMFSNLKRVLFVVFKIYSCQLSLVCCNVSKSSKF</sequence>
<name>A0A0A9CMN8_ARUDO</name>
<proteinExistence type="predicted"/>
<dbReference type="EMBL" id="GBRH01225103">
    <property type="protein sequence ID" value="JAD72792.1"/>
    <property type="molecule type" value="Transcribed_RNA"/>
</dbReference>
<organism evidence="1">
    <name type="scientific">Arundo donax</name>
    <name type="common">Giant reed</name>
    <name type="synonym">Donax arundinaceus</name>
    <dbReference type="NCBI Taxonomy" id="35708"/>
    <lineage>
        <taxon>Eukaryota</taxon>
        <taxon>Viridiplantae</taxon>
        <taxon>Streptophyta</taxon>
        <taxon>Embryophyta</taxon>
        <taxon>Tracheophyta</taxon>
        <taxon>Spermatophyta</taxon>
        <taxon>Magnoliopsida</taxon>
        <taxon>Liliopsida</taxon>
        <taxon>Poales</taxon>
        <taxon>Poaceae</taxon>
        <taxon>PACMAD clade</taxon>
        <taxon>Arundinoideae</taxon>
        <taxon>Arundineae</taxon>
        <taxon>Arundo</taxon>
    </lineage>
</organism>
<evidence type="ECO:0000313" key="1">
    <source>
        <dbReference type="EMBL" id="JAD72792.1"/>
    </source>
</evidence>